<feature type="chain" id="PRO_5040212030" description="DUF38 domain-containing protein" evidence="1">
    <location>
        <begin position="19"/>
        <end position="361"/>
    </location>
</feature>
<name>A0A9P1N4V2_9PELO</name>
<organism evidence="2 3">
    <name type="scientific">Caenorhabditis angaria</name>
    <dbReference type="NCBI Taxonomy" id="860376"/>
    <lineage>
        <taxon>Eukaryota</taxon>
        <taxon>Metazoa</taxon>
        <taxon>Ecdysozoa</taxon>
        <taxon>Nematoda</taxon>
        <taxon>Chromadorea</taxon>
        <taxon>Rhabditida</taxon>
        <taxon>Rhabditina</taxon>
        <taxon>Rhabditomorpha</taxon>
        <taxon>Rhabditoidea</taxon>
        <taxon>Rhabditidae</taxon>
        <taxon>Peloderinae</taxon>
        <taxon>Caenorhabditis</taxon>
    </lineage>
</organism>
<sequence length="361" mass="42877">MNKSTFFIFVILISTVICQKSGKKIEKGDERPIKKSNTEMLTDKASDFLKTCDETLNKTQTLNNVKNNEFDGIMMDAEVLQNLTHTDKIFTFSVIYNDNINIGYTLKYIKHTSSYQIVSETHYSCSAMEKMSAKNEVSKIVKNYEAEENGITDDNLMIHCDGTKENVKKQDFLKHMKNREFVKVDKKLAKFYNISHDKKHDVIRFIYQINEEVKKELTAKKIEGEYLVFSEKLLLKCDSPALKEEYYDIMYNWTYEFSHSKGDMVFKYQMHDNFTFTSLDGEIKDRHWFIYEFLEKNEPWGAYYNPRYHLTDFFILFQHKPTLRVFRLTVDLVEKKNLLRHVVELKTDKNPIFVKHAELFR</sequence>
<dbReference type="AlphaFoldDB" id="A0A9P1N4V2"/>
<keyword evidence="1" id="KW-0732">Signal</keyword>
<keyword evidence="3" id="KW-1185">Reference proteome</keyword>
<evidence type="ECO:0000256" key="1">
    <source>
        <dbReference type="SAM" id="SignalP"/>
    </source>
</evidence>
<proteinExistence type="predicted"/>
<protein>
    <recommendedName>
        <fullName evidence="4">DUF38 domain-containing protein</fullName>
    </recommendedName>
</protein>
<evidence type="ECO:0000313" key="2">
    <source>
        <dbReference type="EMBL" id="CAI5448046.1"/>
    </source>
</evidence>
<dbReference type="Proteomes" id="UP001152747">
    <property type="component" value="Unassembled WGS sequence"/>
</dbReference>
<evidence type="ECO:0008006" key="4">
    <source>
        <dbReference type="Google" id="ProtNLM"/>
    </source>
</evidence>
<gene>
    <name evidence="2" type="ORF">CAMP_LOCUS10683</name>
</gene>
<accession>A0A9P1N4V2</accession>
<dbReference type="EMBL" id="CANHGI010000004">
    <property type="protein sequence ID" value="CAI5448046.1"/>
    <property type="molecule type" value="Genomic_DNA"/>
</dbReference>
<comment type="caution">
    <text evidence="2">The sequence shown here is derived from an EMBL/GenBank/DDBJ whole genome shotgun (WGS) entry which is preliminary data.</text>
</comment>
<feature type="signal peptide" evidence="1">
    <location>
        <begin position="1"/>
        <end position="18"/>
    </location>
</feature>
<evidence type="ECO:0000313" key="3">
    <source>
        <dbReference type="Proteomes" id="UP001152747"/>
    </source>
</evidence>
<reference evidence="2" key="1">
    <citation type="submission" date="2022-11" db="EMBL/GenBank/DDBJ databases">
        <authorList>
            <person name="Kikuchi T."/>
        </authorList>
    </citation>
    <scope>NUCLEOTIDE SEQUENCE</scope>
    <source>
        <strain evidence="2">PS1010</strain>
    </source>
</reference>